<evidence type="ECO:0000256" key="2">
    <source>
        <dbReference type="ARBA" id="ARBA00023125"/>
    </source>
</evidence>
<dbReference type="Gene3D" id="1.10.10.60">
    <property type="entry name" value="Homeodomain-like"/>
    <property type="match status" value="1"/>
</dbReference>
<dbReference type="Proteomes" id="UP000249304">
    <property type="component" value="Unassembled WGS sequence"/>
</dbReference>
<dbReference type="GO" id="GO:0043565">
    <property type="term" value="F:sequence-specific DNA binding"/>
    <property type="evidence" value="ECO:0007669"/>
    <property type="project" value="InterPro"/>
</dbReference>
<dbReference type="RefSeq" id="WP_111183872.1">
    <property type="nucleotide sequence ID" value="NZ_POUD01000256.1"/>
</dbReference>
<evidence type="ECO:0000259" key="4">
    <source>
        <dbReference type="PROSITE" id="PS01124"/>
    </source>
</evidence>
<evidence type="ECO:0000313" key="6">
    <source>
        <dbReference type="Proteomes" id="UP000249304"/>
    </source>
</evidence>
<keyword evidence="6" id="KW-1185">Reference proteome</keyword>
<dbReference type="InterPro" id="IPR002818">
    <property type="entry name" value="DJ-1/PfpI"/>
</dbReference>
<dbReference type="InterPro" id="IPR018060">
    <property type="entry name" value="HTH_AraC"/>
</dbReference>
<dbReference type="EMBL" id="POUD01000256">
    <property type="protein sequence ID" value="PZG08940.1"/>
    <property type="molecule type" value="Genomic_DNA"/>
</dbReference>
<dbReference type="PROSITE" id="PS01124">
    <property type="entry name" value="HTH_ARAC_FAMILY_2"/>
    <property type="match status" value="1"/>
</dbReference>
<dbReference type="PRINTS" id="PR00032">
    <property type="entry name" value="HTHARAC"/>
</dbReference>
<reference evidence="5 6" key="1">
    <citation type="submission" date="2018-01" db="EMBL/GenBank/DDBJ databases">
        <title>Draft genome sequence of Nonomuraea sp. KC333.</title>
        <authorList>
            <person name="Sahin N."/>
            <person name="Saygin H."/>
            <person name="Ay H."/>
        </authorList>
    </citation>
    <scope>NUCLEOTIDE SEQUENCE [LARGE SCALE GENOMIC DNA]</scope>
    <source>
        <strain evidence="5 6">KC333</strain>
    </source>
</reference>
<dbReference type="GO" id="GO:0003700">
    <property type="term" value="F:DNA-binding transcription factor activity"/>
    <property type="evidence" value="ECO:0007669"/>
    <property type="project" value="InterPro"/>
</dbReference>
<comment type="caution">
    <text evidence="5">The sequence shown here is derived from an EMBL/GenBank/DDBJ whole genome shotgun (WGS) entry which is preliminary data.</text>
</comment>
<dbReference type="PANTHER" id="PTHR43130:SF3">
    <property type="entry name" value="HTH-TYPE TRANSCRIPTIONAL REGULATOR RV1931C"/>
    <property type="match status" value="1"/>
</dbReference>
<sequence length="318" mass="33306">MDGHNVTFLVFDGVKLLDVSGPAEVFTEANHHGAAYRVRHVSPGGAPVTTSVGPLLPVDGDGTGGERVDTLVVAGGDRLVGEPIEPELRESAARLASRAGRVASVCTGAFVLAAAGLLDGRRATTHWRHAEALARAYPAIDVQPDALYVADEGVYTSAGVSSGIDLALALVEADHGPDVARAVARALVVYMQRPGGQSQFSAPLRTPVPRQPALRAAVEAVEADPGADHTVASLAAIAMVSPRHLGRLFAAELGVSPAQFIEQVRLEASKSLLDSGYNVTETAQLSGFGSPETFRRTFTRRFGVAPSRYRGHFSAMAQ</sequence>
<evidence type="ECO:0000256" key="3">
    <source>
        <dbReference type="ARBA" id="ARBA00023163"/>
    </source>
</evidence>
<keyword evidence="3" id="KW-0804">Transcription</keyword>
<dbReference type="SUPFAM" id="SSF46689">
    <property type="entry name" value="Homeodomain-like"/>
    <property type="match status" value="2"/>
</dbReference>
<name>A0A2W2E5X2_9ACTN</name>
<accession>A0A2W2E5X2</accession>
<dbReference type="Pfam" id="PF01965">
    <property type="entry name" value="DJ-1_PfpI"/>
    <property type="match status" value="1"/>
</dbReference>
<dbReference type="InterPro" id="IPR020449">
    <property type="entry name" value="Tscrpt_reg_AraC-type_HTH"/>
</dbReference>
<dbReference type="CDD" id="cd03137">
    <property type="entry name" value="GATase1_AraC_1"/>
    <property type="match status" value="1"/>
</dbReference>
<dbReference type="SMART" id="SM00342">
    <property type="entry name" value="HTH_ARAC"/>
    <property type="match status" value="1"/>
</dbReference>
<dbReference type="SUPFAM" id="SSF52317">
    <property type="entry name" value="Class I glutamine amidotransferase-like"/>
    <property type="match status" value="1"/>
</dbReference>
<gene>
    <name evidence="5" type="ORF">C1J01_38330</name>
</gene>
<evidence type="ECO:0000313" key="5">
    <source>
        <dbReference type="EMBL" id="PZG08940.1"/>
    </source>
</evidence>
<dbReference type="AlphaFoldDB" id="A0A2W2E5X2"/>
<feature type="domain" description="HTH araC/xylS-type" evidence="4">
    <location>
        <begin position="215"/>
        <end position="312"/>
    </location>
</feature>
<dbReference type="PANTHER" id="PTHR43130">
    <property type="entry name" value="ARAC-FAMILY TRANSCRIPTIONAL REGULATOR"/>
    <property type="match status" value="1"/>
</dbReference>
<dbReference type="Gene3D" id="3.40.50.880">
    <property type="match status" value="1"/>
</dbReference>
<dbReference type="OrthoDB" id="3992151at2"/>
<proteinExistence type="predicted"/>
<keyword evidence="1" id="KW-0805">Transcription regulation</keyword>
<dbReference type="InterPro" id="IPR052158">
    <property type="entry name" value="INH-QAR"/>
</dbReference>
<evidence type="ECO:0000256" key="1">
    <source>
        <dbReference type="ARBA" id="ARBA00023015"/>
    </source>
</evidence>
<organism evidence="5 6">
    <name type="scientific">Nonomuraea aridisoli</name>
    <dbReference type="NCBI Taxonomy" id="2070368"/>
    <lineage>
        <taxon>Bacteria</taxon>
        <taxon>Bacillati</taxon>
        <taxon>Actinomycetota</taxon>
        <taxon>Actinomycetes</taxon>
        <taxon>Streptosporangiales</taxon>
        <taxon>Streptosporangiaceae</taxon>
        <taxon>Nonomuraea</taxon>
    </lineage>
</organism>
<dbReference type="InterPro" id="IPR029062">
    <property type="entry name" value="Class_I_gatase-like"/>
</dbReference>
<dbReference type="Pfam" id="PF12833">
    <property type="entry name" value="HTH_18"/>
    <property type="match status" value="1"/>
</dbReference>
<dbReference type="PROSITE" id="PS00041">
    <property type="entry name" value="HTH_ARAC_FAMILY_1"/>
    <property type="match status" value="1"/>
</dbReference>
<dbReference type="InterPro" id="IPR018062">
    <property type="entry name" value="HTH_AraC-typ_CS"/>
</dbReference>
<keyword evidence="2" id="KW-0238">DNA-binding</keyword>
<dbReference type="InterPro" id="IPR009057">
    <property type="entry name" value="Homeodomain-like_sf"/>
</dbReference>
<protein>
    <submittedName>
        <fullName evidence="5">AraC family transcriptional regulator</fullName>
    </submittedName>
</protein>